<evidence type="ECO:0000256" key="11">
    <source>
        <dbReference type="SAM" id="MobiDB-lite"/>
    </source>
</evidence>
<dbReference type="AlphaFoldDB" id="A0A2U9R6Q1"/>
<keyword evidence="4" id="KW-0862">Zinc</keyword>
<dbReference type="GO" id="GO:0005634">
    <property type="term" value="C:nucleus"/>
    <property type="evidence" value="ECO:0007669"/>
    <property type="project" value="UniProtKB-SubCell"/>
</dbReference>
<comment type="similarity">
    <text evidence="2">Belongs to the ERT1/acuK family.</text>
</comment>
<evidence type="ECO:0000256" key="1">
    <source>
        <dbReference type="ARBA" id="ARBA00004123"/>
    </source>
</evidence>
<evidence type="ECO:0000259" key="12">
    <source>
        <dbReference type="PROSITE" id="PS50048"/>
    </source>
</evidence>
<dbReference type="KEGG" id="pkz:C5L36_0C09420"/>
<dbReference type="GeneID" id="40384830"/>
<dbReference type="Pfam" id="PF00172">
    <property type="entry name" value="Zn_clus"/>
    <property type="match status" value="1"/>
</dbReference>
<dbReference type="PANTHER" id="PTHR47659">
    <property type="entry name" value="ZN(II)2CYS6 TRANSCRIPTION FACTOR (EUROFUNG)-RELATED"/>
    <property type="match status" value="1"/>
</dbReference>
<evidence type="ECO:0000313" key="13">
    <source>
        <dbReference type="EMBL" id="AWU77035.1"/>
    </source>
</evidence>
<keyword evidence="7" id="KW-0804">Transcription</keyword>
<dbReference type="PROSITE" id="PS00463">
    <property type="entry name" value="ZN2_CY6_FUNGAL_1"/>
    <property type="match status" value="1"/>
</dbReference>
<comment type="function">
    <text evidence="9">Transcription factor which regulates nonfermentable carbon utilization.</text>
</comment>
<evidence type="ECO:0000256" key="10">
    <source>
        <dbReference type="ARBA" id="ARBA00039294"/>
    </source>
</evidence>
<dbReference type="CDD" id="cd00067">
    <property type="entry name" value="GAL4"/>
    <property type="match status" value="1"/>
</dbReference>
<feature type="compositionally biased region" description="Basic and acidic residues" evidence="11">
    <location>
        <begin position="59"/>
        <end position="106"/>
    </location>
</feature>
<dbReference type="OrthoDB" id="2538135at2759"/>
<evidence type="ECO:0000256" key="8">
    <source>
        <dbReference type="ARBA" id="ARBA00023242"/>
    </source>
</evidence>
<name>A0A2U9R6Q1_PICKU</name>
<evidence type="ECO:0000313" key="14">
    <source>
        <dbReference type="Proteomes" id="UP000249293"/>
    </source>
</evidence>
<feature type="compositionally biased region" description="Basic and acidic residues" evidence="11">
    <location>
        <begin position="150"/>
        <end position="162"/>
    </location>
</feature>
<dbReference type="EMBL" id="CP028775">
    <property type="protein sequence ID" value="AWU77035.1"/>
    <property type="molecule type" value="Genomic_DNA"/>
</dbReference>
<feature type="domain" description="Zn(2)-C6 fungal-type" evidence="12">
    <location>
        <begin position="19"/>
        <end position="49"/>
    </location>
</feature>
<comment type="subcellular location">
    <subcellularLocation>
        <location evidence="1">Nucleus</location>
    </subcellularLocation>
</comment>
<dbReference type="InterPro" id="IPR001138">
    <property type="entry name" value="Zn2Cys6_DnaBD"/>
</dbReference>
<feature type="compositionally biased region" description="Basic residues" evidence="11">
    <location>
        <begin position="134"/>
        <end position="149"/>
    </location>
</feature>
<evidence type="ECO:0000256" key="5">
    <source>
        <dbReference type="ARBA" id="ARBA00023015"/>
    </source>
</evidence>
<dbReference type="RefSeq" id="XP_029322512.1">
    <property type="nucleotide sequence ID" value="XM_029466652.1"/>
</dbReference>
<dbReference type="Pfam" id="PF24990">
    <property type="entry name" value="PAS_13"/>
    <property type="match status" value="1"/>
</dbReference>
<dbReference type="InterPro" id="IPR036864">
    <property type="entry name" value="Zn2-C6_fun-type_DNA-bd_sf"/>
</dbReference>
<dbReference type="Gene3D" id="4.10.240.10">
    <property type="entry name" value="Zn(2)-C6 fungal-type DNA-binding domain"/>
    <property type="match status" value="1"/>
</dbReference>
<protein>
    <recommendedName>
        <fullName evidence="10">Glucose starvation modulator protein 1</fullName>
    </recommendedName>
</protein>
<feature type="region of interest" description="Disordered" evidence="11">
    <location>
        <begin position="273"/>
        <end position="322"/>
    </location>
</feature>
<keyword evidence="3" id="KW-0479">Metal-binding</keyword>
<dbReference type="SUPFAM" id="SSF57701">
    <property type="entry name" value="Zn2/Cys6 DNA-binding domain"/>
    <property type="match status" value="1"/>
</dbReference>
<dbReference type="InterPro" id="IPR056751">
    <property type="entry name" value="PAS_13"/>
</dbReference>
<dbReference type="GO" id="GO:0009267">
    <property type="term" value="P:cellular response to starvation"/>
    <property type="evidence" value="ECO:0007669"/>
    <property type="project" value="TreeGrafter"/>
</dbReference>
<organism evidence="13 14">
    <name type="scientific">Pichia kudriavzevii</name>
    <name type="common">Yeast</name>
    <name type="synonym">Issatchenkia orientalis</name>
    <dbReference type="NCBI Taxonomy" id="4909"/>
    <lineage>
        <taxon>Eukaryota</taxon>
        <taxon>Fungi</taxon>
        <taxon>Dikarya</taxon>
        <taxon>Ascomycota</taxon>
        <taxon>Saccharomycotina</taxon>
        <taxon>Pichiomycetes</taxon>
        <taxon>Pichiales</taxon>
        <taxon>Pichiaceae</taxon>
        <taxon>Pichia</taxon>
    </lineage>
</organism>
<evidence type="ECO:0000256" key="7">
    <source>
        <dbReference type="ARBA" id="ARBA00023163"/>
    </source>
</evidence>
<dbReference type="GO" id="GO:0008270">
    <property type="term" value="F:zinc ion binding"/>
    <property type="evidence" value="ECO:0007669"/>
    <property type="project" value="InterPro"/>
</dbReference>
<keyword evidence="8" id="KW-0539">Nucleus</keyword>
<dbReference type="Proteomes" id="UP000249293">
    <property type="component" value="Chromosome 3"/>
</dbReference>
<evidence type="ECO:0000256" key="2">
    <source>
        <dbReference type="ARBA" id="ARBA00010855"/>
    </source>
</evidence>
<dbReference type="GO" id="GO:0000981">
    <property type="term" value="F:DNA-binding transcription factor activity, RNA polymerase II-specific"/>
    <property type="evidence" value="ECO:0007669"/>
    <property type="project" value="InterPro"/>
</dbReference>
<gene>
    <name evidence="13" type="ORF">C5L36_0C09420</name>
</gene>
<feature type="compositionally biased region" description="Low complexity" evidence="11">
    <location>
        <begin position="360"/>
        <end position="372"/>
    </location>
</feature>
<sequence>MTKRLPPEVKLSRKPTRVACTFCHSKHLQCDESRPCKNCVKRGVSPCVDSVRKRTRRGDRRDSGGGMKMEVEHTVKEESVVKMEKHPDQEPQEKNVHPGDGGRADEADPLQGKVKRKRGRPAKGDVQAKDGPVTKRKYKPREKKTAKGRGRLDQPVPKEQKEQTNQQNQQNQQIQQNQQHLPPIPSQSHLPLLNLANVSLSGLGLNTLTPTLPSFSNIKSPVFERLPFSPNINMPIADKDRDGINNFSLAHPNGERQEPLNMVIPPSINVEEAQVSSSVTHGHQSPGSPLTFSVSSSHSRTNTNKSVSQSSHPLLPPPDEAFSDMNLKKNIVSSPASPISDEFNFINQQQQLLAAENLGNNADGAENNSNNDGGDEDDDTETRPYIIINLENGTMVSSYPDNSTPNSYAYNADHSQMPNTAKEIPKDFEQNDDYTSPLIMRHVIKQPDDIYLTNVVKAYQYPKAYHALIAYLKKRFNNRQLLEIAKCMAKYRPSFISATKNLYENDLIFTERSFQRTLLEYENLISMSPSPTIIWRRTGEIVALTNEFAVMTGYSKMSLLTKRTFIVELMDDESTINYFRSFSEFAFGDLNATHLTDCNLRKADDNNYLRCCCVWTIKRDVFDIPMLIVGQFLPVLD</sequence>
<dbReference type="PROSITE" id="PS50048">
    <property type="entry name" value="ZN2_CY6_FUNGAL_2"/>
    <property type="match status" value="1"/>
</dbReference>
<feature type="region of interest" description="Disordered" evidence="11">
    <location>
        <begin position="360"/>
        <end position="381"/>
    </location>
</feature>
<accession>A0A2U9R6Q1</accession>
<dbReference type="VEuPathDB" id="FungiDB:C5L36_0C09420"/>
<evidence type="ECO:0000256" key="9">
    <source>
        <dbReference type="ARBA" id="ARBA00037336"/>
    </source>
</evidence>
<keyword evidence="14" id="KW-1185">Reference proteome</keyword>
<evidence type="ECO:0000256" key="4">
    <source>
        <dbReference type="ARBA" id="ARBA00022833"/>
    </source>
</evidence>
<keyword evidence="6" id="KW-0238">DNA-binding</keyword>
<reference evidence="13 14" key="1">
    <citation type="submission" date="2018-06" db="EMBL/GenBank/DDBJ databases">
        <title>Population genomics shows no distinction between pathogenic Candida krusei and environmental Pichia kudriavzevii: One species, four names.</title>
        <authorList>
            <person name="Douglass A.P."/>
            <person name="Offei B."/>
            <person name="Braun-Galleani S."/>
            <person name="Coughlan A.Y."/>
            <person name="Martos A."/>
            <person name="Ortiz-Merino R.A."/>
            <person name="Byrne K.P."/>
            <person name="Wolfe K.H."/>
        </authorList>
    </citation>
    <scope>NUCLEOTIDE SEQUENCE [LARGE SCALE GENOMIC DNA]</scope>
    <source>
        <strain evidence="13 14">CBS573</strain>
    </source>
</reference>
<feature type="region of interest" description="Disordered" evidence="11">
    <location>
        <begin position="50"/>
        <end position="188"/>
    </location>
</feature>
<evidence type="ECO:0000256" key="3">
    <source>
        <dbReference type="ARBA" id="ARBA00022723"/>
    </source>
</evidence>
<feature type="compositionally biased region" description="Polar residues" evidence="11">
    <location>
        <begin position="274"/>
        <end position="312"/>
    </location>
</feature>
<dbReference type="GO" id="GO:0000977">
    <property type="term" value="F:RNA polymerase II transcription regulatory region sequence-specific DNA binding"/>
    <property type="evidence" value="ECO:0007669"/>
    <property type="project" value="TreeGrafter"/>
</dbReference>
<dbReference type="InterPro" id="IPR050335">
    <property type="entry name" value="ERT1_acuK_gluconeogen_tf"/>
</dbReference>
<dbReference type="SMART" id="SM00066">
    <property type="entry name" value="GAL4"/>
    <property type="match status" value="1"/>
</dbReference>
<evidence type="ECO:0000256" key="6">
    <source>
        <dbReference type="ARBA" id="ARBA00023125"/>
    </source>
</evidence>
<proteinExistence type="inferred from homology"/>
<dbReference type="PANTHER" id="PTHR47659:SF8">
    <property type="entry name" value="GLUCOSE STARVATION MODULATOR PROTEIN 1"/>
    <property type="match status" value="1"/>
</dbReference>
<keyword evidence="5" id="KW-0805">Transcription regulation</keyword>
<feature type="compositionally biased region" description="Low complexity" evidence="11">
    <location>
        <begin position="163"/>
        <end position="179"/>
    </location>
</feature>